<evidence type="ECO:0008006" key="3">
    <source>
        <dbReference type="Google" id="ProtNLM"/>
    </source>
</evidence>
<organism evidence="1 2">
    <name type="scientific">Sphingobacterium populi</name>
    <dbReference type="NCBI Taxonomy" id="1812824"/>
    <lineage>
        <taxon>Bacteria</taxon>
        <taxon>Pseudomonadati</taxon>
        <taxon>Bacteroidota</taxon>
        <taxon>Sphingobacteriia</taxon>
        <taxon>Sphingobacteriales</taxon>
        <taxon>Sphingobacteriaceae</taxon>
        <taxon>Sphingobacterium</taxon>
    </lineage>
</organism>
<dbReference type="EMBL" id="JBHUMB010000014">
    <property type="protein sequence ID" value="MFD2744161.1"/>
    <property type="molecule type" value="Genomic_DNA"/>
</dbReference>
<name>A0ABW5UGC1_9SPHI</name>
<gene>
    <name evidence="1" type="ORF">ACFSQ6_12245</name>
</gene>
<keyword evidence="2" id="KW-1185">Reference proteome</keyword>
<reference evidence="2" key="1">
    <citation type="journal article" date="2019" name="Int. J. Syst. Evol. Microbiol.">
        <title>The Global Catalogue of Microorganisms (GCM) 10K type strain sequencing project: providing services to taxonomists for standard genome sequencing and annotation.</title>
        <authorList>
            <consortium name="The Broad Institute Genomics Platform"/>
            <consortium name="The Broad Institute Genome Sequencing Center for Infectious Disease"/>
            <person name="Wu L."/>
            <person name="Ma J."/>
        </authorList>
    </citation>
    <scope>NUCLEOTIDE SEQUENCE [LARGE SCALE GENOMIC DNA]</scope>
    <source>
        <strain evidence="2">KCTC 42247</strain>
    </source>
</reference>
<proteinExistence type="predicted"/>
<accession>A0ABW5UGC1</accession>
<evidence type="ECO:0000313" key="2">
    <source>
        <dbReference type="Proteomes" id="UP001597418"/>
    </source>
</evidence>
<dbReference type="RefSeq" id="WP_066751082.1">
    <property type="nucleotide sequence ID" value="NZ_JBHUMB010000014.1"/>
</dbReference>
<sequence>MENIFDIKFTFEQKVKEEVILKFSTKQGGSFNIFSHYWECFAWAAVIGFIRDEKLPLQTRQAERPFTLNTMRNGNGEKIVQSLICMCVAKAGSLDILKNPNDAINLINQYANGGFHYILKMIENGENSFNDLEKVKQEIFRRELVV</sequence>
<protein>
    <recommendedName>
        <fullName evidence="3">Dnd system-associated protein 4</fullName>
    </recommendedName>
</protein>
<evidence type="ECO:0000313" key="1">
    <source>
        <dbReference type="EMBL" id="MFD2744161.1"/>
    </source>
</evidence>
<dbReference type="Proteomes" id="UP001597418">
    <property type="component" value="Unassembled WGS sequence"/>
</dbReference>
<comment type="caution">
    <text evidence="1">The sequence shown here is derived from an EMBL/GenBank/DDBJ whole genome shotgun (WGS) entry which is preliminary data.</text>
</comment>